<reference evidence="2 3" key="1">
    <citation type="journal article" date="2018" name="Int. J. Syst. Evol. Microbiol.">
        <title>Mesosutterella multiformis gen. nov., sp. nov., a member of the family Sutterellaceae and Sutterella megalosphaeroides sp. nov., isolated from human faeces.</title>
        <authorList>
            <person name="Sakamoto M."/>
            <person name="Ikeyama N."/>
            <person name="Kunihiro T."/>
            <person name="Iino T."/>
            <person name="Yuki M."/>
            <person name="Ohkuma M."/>
        </authorList>
    </citation>
    <scope>NUCLEOTIDE SEQUENCE [LARGE SCALE GENOMIC DNA]</scope>
    <source>
        <strain evidence="2 3">4NBBH2</strain>
    </source>
</reference>
<comment type="caution">
    <text evidence="2">The sequence shown here is derived from an EMBL/GenBank/DDBJ whole genome shotgun (WGS) entry which is preliminary data.</text>
</comment>
<evidence type="ECO:0000256" key="1">
    <source>
        <dbReference type="SAM" id="MobiDB-lite"/>
    </source>
</evidence>
<protein>
    <submittedName>
        <fullName evidence="2">Uncharacterized protein</fullName>
    </submittedName>
</protein>
<evidence type="ECO:0000313" key="2">
    <source>
        <dbReference type="EMBL" id="GBO94453.1"/>
    </source>
</evidence>
<name>A0A388SFJ4_9BURK</name>
<feature type="region of interest" description="Disordered" evidence="1">
    <location>
        <begin position="1"/>
        <end position="47"/>
    </location>
</feature>
<feature type="compositionally biased region" description="Basic and acidic residues" evidence="1">
    <location>
        <begin position="30"/>
        <end position="40"/>
    </location>
</feature>
<accession>A0A388SFJ4</accession>
<gene>
    <name evidence="2" type="ORF">MESMUL_18070</name>
</gene>
<proteinExistence type="predicted"/>
<sequence>MKKLSEGLIKALTPGQTGEQQRIQRRQKNFPRDQIPRKNDQIPGGGI</sequence>
<organism evidence="2 3">
    <name type="scientific">Mesosutterella multiformis</name>
    <dbReference type="NCBI Taxonomy" id="2259133"/>
    <lineage>
        <taxon>Bacteria</taxon>
        <taxon>Pseudomonadati</taxon>
        <taxon>Pseudomonadota</taxon>
        <taxon>Betaproteobacteria</taxon>
        <taxon>Burkholderiales</taxon>
        <taxon>Sutterellaceae</taxon>
        <taxon>Mesosutterella</taxon>
    </lineage>
</organism>
<dbReference type="Proteomes" id="UP000266091">
    <property type="component" value="Unassembled WGS sequence"/>
</dbReference>
<accession>A0A401LIT6</accession>
<dbReference type="AlphaFoldDB" id="A0A388SFJ4"/>
<dbReference type="EMBL" id="BGZJ01000002">
    <property type="protein sequence ID" value="GBO94453.1"/>
    <property type="molecule type" value="Genomic_DNA"/>
</dbReference>
<evidence type="ECO:0000313" key="3">
    <source>
        <dbReference type="Proteomes" id="UP000266091"/>
    </source>
</evidence>
<keyword evidence="3" id="KW-1185">Reference proteome</keyword>